<reference evidence="9 11" key="1">
    <citation type="submission" date="2011-10" db="EMBL/GenBank/DDBJ databases">
        <title>Metabolic and evolutionary patterns in the extreme acidophile Ferroplasma acidiphilum.</title>
        <authorList>
            <person name="Golyshina O.V."/>
            <person name="Kozyavkin S.A."/>
            <person name="Tatusov R.L."/>
            <person name="Slesarev A.I."/>
            <person name="Golyshin P.N."/>
        </authorList>
    </citation>
    <scope>NUCLEOTIDE SEQUENCE [LARGE SCALE GENOMIC DNA]</scope>
    <source>
        <strain evidence="9">Berkeley</strain>
        <strain evidence="11">Y</strain>
    </source>
</reference>
<dbReference type="Proteomes" id="UP000546917">
    <property type="component" value="Unassembled WGS sequence"/>
</dbReference>
<dbReference type="GO" id="GO:0005829">
    <property type="term" value="C:cytosol"/>
    <property type="evidence" value="ECO:0007669"/>
    <property type="project" value="TreeGrafter"/>
</dbReference>
<evidence type="ECO:0000256" key="7">
    <source>
        <dbReference type="PIRSR" id="PIRSR602129-50"/>
    </source>
</evidence>
<keyword evidence="4 7" id="KW-0663">Pyridoxal phosphate</keyword>
<dbReference type="Gene3D" id="4.10.280.50">
    <property type="match status" value="1"/>
</dbReference>
<dbReference type="NCBIfam" id="TIGR01788">
    <property type="entry name" value="Glu-decarb-GAD"/>
    <property type="match status" value="1"/>
</dbReference>
<dbReference type="KEGG" id="fai:FAD_1447"/>
<dbReference type="Pfam" id="PF00282">
    <property type="entry name" value="Pyridoxal_deC"/>
    <property type="match status" value="1"/>
</dbReference>
<feature type="modified residue" description="N6-(pyridoxal phosphate)lysine" evidence="7">
    <location>
        <position position="273"/>
    </location>
</feature>
<evidence type="ECO:0000313" key="11">
    <source>
        <dbReference type="Proteomes" id="UP000192050"/>
    </source>
</evidence>
<dbReference type="EMBL" id="CP015363">
    <property type="protein sequence ID" value="ARD85305.1"/>
    <property type="molecule type" value="Genomic_DNA"/>
</dbReference>
<keyword evidence="11" id="KW-1185">Reference proteome</keyword>
<dbReference type="Gene3D" id="3.90.1150.160">
    <property type="match status" value="1"/>
</dbReference>
<dbReference type="InterPro" id="IPR015421">
    <property type="entry name" value="PyrdxlP-dep_Trfase_major"/>
</dbReference>
<evidence type="ECO:0000256" key="3">
    <source>
        <dbReference type="ARBA" id="ARBA00012421"/>
    </source>
</evidence>
<protein>
    <recommendedName>
        <fullName evidence="3">glutamate decarboxylase</fullName>
        <ecNumber evidence="3">4.1.1.15</ecNumber>
    </recommendedName>
</protein>
<keyword evidence="5 8" id="KW-0456">Lyase</keyword>
<sequence length="459" mass="51918">MVSRKMNPERKIYGTYSNRDFNNPVPEFEFPEEGMASRAAYEMIHEELKLDGIPELNLATFVTTYMEPEAKNLYMENAHKNFIDSFEYPQIKKEETRIVNILSRLYNAPEGKDFTGTSTIGSSESIMLALLAHKWNWKSKMEALKKDTSKPNIVFGADTHVVWDKFAKYFDVEARVVPLDANTKVVDPEKLIENVDENTIAVGAVLGTTFTGAFDDVKRINSLLEELKSKKGLDIPIHVDAASAGFITPFIEPELEWDFRLSHVKSINVSGHKFGLVYPGIGWLLFKDKADLPDDLVFYVNYLGDDMPTYTLNFSKSAANIAPQYYNIIRLGKSGYRNIAENIMKNAKYLADKIGEFPELEVVSRAEHIPVVTFRQKKAGSYTLFDLSAAIRSYGWIVPAYSLPDNAKDTVLMRVVVREGFSRDLADIFLENLQQSMERLSGKGIEKSKISSRRGHAVS</sequence>
<comment type="cofactor">
    <cofactor evidence="1 7 8">
        <name>pyridoxal 5'-phosphate</name>
        <dbReference type="ChEBI" id="CHEBI:597326"/>
    </cofactor>
</comment>
<dbReference type="GO" id="GO:0004351">
    <property type="term" value="F:glutamate decarboxylase activity"/>
    <property type="evidence" value="ECO:0007669"/>
    <property type="project" value="UniProtKB-EC"/>
</dbReference>
<dbReference type="PANTHER" id="PTHR43321">
    <property type="entry name" value="GLUTAMATE DECARBOXYLASE"/>
    <property type="match status" value="1"/>
</dbReference>
<dbReference type="Proteomes" id="UP000192050">
    <property type="component" value="Chromosome"/>
</dbReference>
<evidence type="ECO:0000256" key="5">
    <source>
        <dbReference type="ARBA" id="ARBA00023239"/>
    </source>
</evidence>
<dbReference type="FunFam" id="3.40.640.10:FF:000017">
    <property type="entry name" value="Glutamate decarboxylase"/>
    <property type="match status" value="1"/>
</dbReference>
<evidence type="ECO:0000256" key="6">
    <source>
        <dbReference type="ARBA" id="ARBA00048868"/>
    </source>
</evidence>
<accession>A0A1V0N5C8</accession>
<dbReference type="GO" id="GO:0030170">
    <property type="term" value="F:pyridoxal phosphate binding"/>
    <property type="evidence" value="ECO:0007669"/>
    <property type="project" value="InterPro"/>
</dbReference>
<comment type="catalytic activity">
    <reaction evidence="6">
        <text>L-glutamate + H(+) = 4-aminobutanoate + CO2</text>
        <dbReference type="Rhea" id="RHEA:17785"/>
        <dbReference type="ChEBI" id="CHEBI:15378"/>
        <dbReference type="ChEBI" id="CHEBI:16526"/>
        <dbReference type="ChEBI" id="CHEBI:29985"/>
        <dbReference type="ChEBI" id="CHEBI:59888"/>
        <dbReference type="EC" id="4.1.1.15"/>
    </reaction>
</comment>
<dbReference type="InterPro" id="IPR002129">
    <property type="entry name" value="PyrdxlP-dep_de-COase"/>
</dbReference>
<dbReference type="SUPFAM" id="SSF53383">
    <property type="entry name" value="PLP-dependent transferases"/>
    <property type="match status" value="1"/>
</dbReference>
<dbReference type="GeneID" id="84218039"/>
<comment type="similarity">
    <text evidence="2 8">Belongs to the group II decarboxylase family.</text>
</comment>
<dbReference type="AlphaFoldDB" id="A0A1V0N5C8"/>
<dbReference type="RefSeq" id="WP_081142910.1">
    <property type="nucleotide sequence ID" value="NZ_CP015363.1"/>
</dbReference>
<evidence type="ECO:0000313" key="10">
    <source>
        <dbReference type="EMBL" id="NOL59483.1"/>
    </source>
</evidence>
<gene>
    <name evidence="9" type="ORF">FAD_1447</name>
    <name evidence="10" type="ORF">HLB00_01350</name>
</gene>
<dbReference type="GO" id="GO:0006538">
    <property type="term" value="P:L-glutamate catabolic process"/>
    <property type="evidence" value="ECO:0007669"/>
    <property type="project" value="TreeGrafter"/>
</dbReference>
<dbReference type="InterPro" id="IPR010107">
    <property type="entry name" value="Glutamate_decarboxylase"/>
</dbReference>
<dbReference type="Gene3D" id="3.40.640.10">
    <property type="entry name" value="Type I PLP-dependent aspartate aminotransferase-like (Major domain)"/>
    <property type="match status" value="1"/>
</dbReference>
<dbReference type="FunFam" id="4.10.280.50:FF:000001">
    <property type="entry name" value="Glutamate decarboxylase"/>
    <property type="match status" value="1"/>
</dbReference>
<reference evidence="10 12" key="2">
    <citation type="submission" date="2020-05" db="EMBL/GenBank/DDBJ databases">
        <authorList>
            <person name="Zhang R."/>
        </authorList>
    </citation>
    <scope>NUCLEOTIDE SEQUENCE [LARGE SCALE GENOMIC DNA]</scope>
    <source>
        <strain evidence="10 12">DSM 28986</strain>
    </source>
</reference>
<dbReference type="PANTHER" id="PTHR43321:SF3">
    <property type="entry name" value="GLUTAMATE DECARBOXYLASE"/>
    <property type="match status" value="1"/>
</dbReference>
<dbReference type="OrthoDB" id="56891at2157"/>
<evidence type="ECO:0000313" key="9">
    <source>
        <dbReference type="EMBL" id="ARD85305.1"/>
    </source>
</evidence>
<dbReference type="EMBL" id="JABGBP010000038">
    <property type="protein sequence ID" value="NOL59483.1"/>
    <property type="molecule type" value="Genomic_DNA"/>
</dbReference>
<name>A0A1V0N5C8_9ARCH</name>
<evidence type="ECO:0000256" key="8">
    <source>
        <dbReference type="RuleBase" id="RU000382"/>
    </source>
</evidence>
<evidence type="ECO:0000313" key="12">
    <source>
        <dbReference type="Proteomes" id="UP000546917"/>
    </source>
</evidence>
<evidence type="ECO:0000256" key="1">
    <source>
        <dbReference type="ARBA" id="ARBA00001933"/>
    </source>
</evidence>
<evidence type="ECO:0000256" key="2">
    <source>
        <dbReference type="ARBA" id="ARBA00009533"/>
    </source>
</evidence>
<dbReference type="InterPro" id="IPR015424">
    <property type="entry name" value="PyrdxlP-dep_Trfase"/>
</dbReference>
<dbReference type="EC" id="4.1.1.15" evidence="3"/>
<evidence type="ECO:0000256" key="4">
    <source>
        <dbReference type="ARBA" id="ARBA00022898"/>
    </source>
</evidence>
<organism evidence="9 11">
    <name type="scientific">Ferroplasma acidiphilum</name>
    <dbReference type="NCBI Taxonomy" id="74969"/>
    <lineage>
        <taxon>Archaea</taxon>
        <taxon>Methanobacteriati</taxon>
        <taxon>Thermoplasmatota</taxon>
        <taxon>Thermoplasmata</taxon>
        <taxon>Thermoplasmatales</taxon>
        <taxon>Ferroplasmaceae</taxon>
        <taxon>Ferroplasma</taxon>
    </lineage>
</organism>
<proteinExistence type="inferred from homology"/>
<dbReference type="STRING" id="74969.FAD_1447"/>